<evidence type="ECO:0000256" key="1">
    <source>
        <dbReference type="SAM" id="MobiDB-lite"/>
    </source>
</evidence>
<dbReference type="OrthoDB" id="27237at2759"/>
<feature type="region of interest" description="Disordered" evidence="1">
    <location>
        <begin position="693"/>
        <end position="751"/>
    </location>
</feature>
<feature type="compositionally biased region" description="Acidic residues" evidence="1">
    <location>
        <begin position="730"/>
        <end position="751"/>
    </location>
</feature>
<feature type="region of interest" description="Disordered" evidence="1">
    <location>
        <begin position="781"/>
        <end position="821"/>
    </location>
</feature>
<sequence length="943" mass="103747">MEGRNAPPDGALPFSDVTGLLAAAASAEKQQALVARIYVASPTEPNSSSSSIDQFAQLSLVAARLRQIIHDHSHSSPDLGIDQYIWHREPPAISIVNPPASSRPSTSKQPAQPAHILFHLRTGGECMEDEWFATHLLLRASSELAEHALCISIEDEDGQFLLIEAAEHLPDWVTPESVVNRVWIHNGHLHLVAPHLAQNSDEAIPIPRAIGLVRDPSVLTRAPDDVEAAALARAYEYPSIASSHHHRTLVFLPRQVAQALEAEPQLVASCVAAIQSRDPLSSRSASRLVRFPPPTQPTSSSSVATASQQDQSSPNDIVLTRVRMTRHLYAQLLHDRFFPPRQLGPQWQAAVERYRVHVHSRSSAQSGPKIQDEQQVQAEIARGRWHDLGAKIWCGLEMAFAESSSRRTRSGGRSMSPQAAISEAERQNLLASLTRLGFFQGELQGSAKWKQLETQALAQYAQTATTDIDLEQTPLCETVDRILSGFASDIPAVQSHPPEAALDELRRHEDDDAWLHLSPGDVESILAAKSGPTQEAPRAVDEEDAFQRLGAFNTKMTAFLETKSDVRGAVFEDEAEAMLDDDELWFEDEDEEEQERRIRVEVSQRLERDGEQEKRKMLERLLPRMSDTEWLRPTTSSTAKGNAGFVDSIDALSASRAPQPVTEEGTVTVGNHLSAAEGELRRRLASQYMRETSALLSSQGHEHIDGADDSDGEIQEEAEPEIRRQRAQEYDLDPDVPEPELDVQDGPEAWDEETEVANMLEFARISLGLSKEQYEEILSERKQRGQFVPSQSSAAKTSAPNTPKPAKVAKAARVDEEELQGQVQDVEMSTFEDVMAAMDRRLNSLKSTSPSRNLPHSRGDEDSSKPDSMDAELLSHLLTSESDLPASLETLLGGGKAVEADQLASFLRSFQAQSGAAATGPVQQLMQRFGLGSLPADQDSTSL</sequence>
<feature type="compositionally biased region" description="Polar residues" evidence="1">
    <location>
        <begin position="788"/>
        <end position="798"/>
    </location>
</feature>
<feature type="compositionally biased region" description="Acidic residues" evidence="1">
    <location>
        <begin position="707"/>
        <end position="719"/>
    </location>
</feature>
<dbReference type="RefSeq" id="XP_014659615.1">
    <property type="nucleotide sequence ID" value="XM_014804129.1"/>
</dbReference>
<dbReference type="InterPro" id="IPR010770">
    <property type="entry name" value="Ecd"/>
</dbReference>
<feature type="compositionally biased region" description="Polar residues" evidence="1">
    <location>
        <begin position="844"/>
        <end position="854"/>
    </location>
</feature>
<reference evidence="2" key="1">
    <citation type="submission" date="2018-03" db="EMBL/GenBank/DDBJ databases">
        <authorList>
            <person name="Guldener U."/>
        </authorList>
    </citation>
    <scope>NUCLEOTIDE SEQUENCE [LARGE SCALE GENOMIC DNA]</scope>
    <source>
        <strain evidence="2">ATCC34888</strain>
    </source>
</reference>
<dbReference type="Proteomes" id="UP000325008">
    <property type="component" value="Unassembled WGS sequence"/>
</dbReference>
<feature type="compositionally biased region" description="Basic and acidic residues" evidence="1">
    <location>
        <begin position="857"/>
        <end position="868"/>
    </location>
</feature>
<proteinExistence type="predicted"/>
<feature type="compositionally biased region" description="Low complexity" evidence="1">
    <location>
        <begin position="799"/>
        <end position="811"/>
    </location>
</feature>
<accession>A0A5C3FFC3</accession>
<dbReference type="EMBL" id="OOIQ01000001">
    <property type="protein sequence ID" value="SPO42856.1"/>
    <property type="molecule type" value="Genomic_DNA"/>
</dbReference>
<dbReference type="PANTHER" id="PTHR13060:SF0">
    <property type="entry name" value="PROTEIN ECDYSONELESS HOMOLOG"/>
    <property type="match status" value="1"/>
</dbReference>
<name>A0A5C3FFC3_PSEA2</name>
<protein>
    <submittedName>
        <fullName evidence="2">Related to SGT1 protein</fullName>
    </submittedName>
</protein>
<dbReference type="Pfam" id="PF07093">
    <property type="entry name" value="SGT1"/>
    <property type="match status" value="2"/>
</dbReference>
<dbReference type="AlphaFoldDB" id="A0A5C3FFC3"/>
<dbReference type="PANTHER" id="PTHR13060">
    <property type="entry name" value="SGT1 PROTEIN HSGT1 SUPPRESSOR OF GCR2"/>
    <property type="match status" value="1"/>
</dbReference>
<feature type="region of interest" description="Disordered" evidence="1">
    <location>
        <begin position="841"/>
        <end position="870"/>
    </location>
</feature>
<comment type="caution">
    <text evidence="2">The sequence shown here is derived from an EMBL/GenBank/DDBJ whole genome shotgun (WGS) entry which is preliminary data.</text>
</comment>
<gene>
    <name evidence="2" type="ORF">PSANT_00540</name>
</gene>
<feature type="compositionally biased region" description="Basic and acidic residues" evidence="1">
    <location>
        <begin position="720"/>
        <end position="729"/>
    </location>
</feature>
<feature type="region of interest" description="Disordered" evidence="1">
    <location>
        <begin position="283"/>
        <end position="316"/>
    </location>
</feature>
<organism evidence="2 3">
    <name type="scientific">Pseudozyma antarctica</name>
    <name type="common">Yeast</name>
    <name type="synonym">Candida antarctica</name>
    <dbReference type="NCBI Taxonomy" id="84753"/>
    <lineage>
        <taxon>Eukaryota</taxon>
        <taxon>Fungi</taxon>
        <taxon>Dikarya</taxon>
        <taxon>Basidiomycota</taxon>
        <taxon>Ustilaginomycotina</taxon>
        <taxon>Ustilaginomycetes</taxon>
        <taxon>Ustilaginales</taxon>
        <taxon>Ustilaginaceae</taxon>
        <taxon>Moesziomyces</taxon>
    </lineage>
</organism>
<evidence type="ECO:0000313" key="2">
    <source>
        <dbReference type="EMBL" id="SPO42856.1"/>
    </source>
</evidence>
<keyword evidence="3" id="KW-1185">Reference proteome</keyword>
<dbReference type="GO" id="GO:0005634">
    <property type="term" value="C:nucleus"/>
    <property type="evidence" value="ECO:0007669"/>
    <property type="project" value="TreeGrafter"/>
</dbReference>
<feature type="compositionally biased region" description="Low complexity" evidence="1">
    <location>
        <begin position="297"/>
        <end position="313"/>
    </location>
</feature>
<evidence type="ECO:0000313" key="3">
    <source>
        <dbReference type="Proteomes" id="UP000325008"/>
    </source>
</evidence>